<evidence type="ECO:0000256" key="5">
    <source>
        <dbReference type="ARBA" id="ARBA00022692"/>
    </source>
</evidence>
<dbReference type="PANTHER" id="PTHR12317:SF63">
    <property type="entry name" value="DIACYLGLYCEROL O-ACYLTRANSFERASE 2"/>
    <property type="match status" value="1"/>
</dbReference>
<dbReference type="Pfam" id="PF03982">
    <property type="entry name" value="DAGAT"/>
    <property type="match status" value="1"/>
</dbReference>
<dbReference type="PANTHER" id="PTHR12317">
    <property type="entry name" value="DIACYLGLYCEROL O-ACYLTRANSFERASE"/>
    <property type="match status" value="1"/>
</dbReference>
<reference evidence="13" key="1">
    <citation type="journal article" date="2019" name="Gigascience">
        <title>De novo genome assembly of the endangered Acer yangbiense, a plant species with extremely small populations endemic to Yunnan Province, China.</title>
        <authorList>
            <person name="Yang J."/>
            <person name="Wariss H.M."/>
            <person name="Tao L."/>
            <person name="Zhang R."/>
            <person name="Yun Q."/>
            <person name="Hollingsworth P."/>
            <person name="Dao Z."/>
            <person name="Luo G."/>
            <person name="Guo H."/>
            <person name="Ma Y."/>
            <person name="Sun W."/>
        </authorList>
    </citation>
    <scope>NUCLEOTIDE SEQUENCE [LARGE SCALE GENOMIC DNA]</scope>
    <source>
        <strain evidence="13">cv. Malutang</strain>
    </source>
</reference>
<gene>
    <name evidence="12" type="ORF">EZV62_013802</name>
</gene>
<dbReference type="GO" id="GO:0004144">
    <property type="term" value="F:diacylglycerol O-acyltransferase activity"/>
    <property type="evidence" value="ECO:0007669"/>
    <property type="project" value="TreeGrafter"/>
</dbReference>
<evidence type="ECO:0000256" key="3">
    <source>
        <dbReference type="ARBA" id="ARBA00022516"/>
    </source>
</evidence>
<keyword evidence="10" id="KW-0012">Acyltransferase</keyword>
<keyword evidence="5 11" id="KW-0812">Transmembrane</keyword>
<name>A0A5C7HQY4_9ROSI</name>
<evidence type="ECO:0000256" key="1">
    <source>
        <dbReference type="ARBA" id="ARBA00004477"/>
    </source>
</evidence>
<keyword evidence="4 11" id="KW-0808">Transferase</keyword>
<evidence type="ECO:0000256" key="10">
    <source>
        <dbReference type="ARBA" id="ARBA00023315"/>
    </source>
</evidence>
<dbReference type="EC" id="2.3.1.-" evidence="11"/>
<dbReference type="AlphaFoldDB" id="A0A5C7HQY4"/>
<accession>A0A5C7HQY4</accession>
<dbReference type="GO" id="GO:0019432">
    <property type="term" value="P:triglyceride biosynthetic process"/>
    <property type="evidence" value="ECO:0007669"/>
    <property type="project" value="UniProtKB-ARBA"/>
</dbReference>
<evidence type="ECO:0000256" key="9">
    <source>
        <dbReference type="ARBA" id="ARBA00023136"/>
    </source>
</evidence>
<sequence>MNLQEQEEVSPSLSIFSRLDRLDNLVQLLEESHSSSGIMRKMKKEDDFKTLSSALDELEVRRRVESGMREYKEGYREFKGKEEFPSNVFYTTLALFIWLGIIHFIVLLVLFTVFFLPLTKSLLVFGMLFFFMFVPIDHHSKWGRSLSRYICKHACSYFPVTLHVEDINAFQSDRSYIFGYEPHSVLPIGVVALADLTGFMPLPKMKVLASSAIFYTPFLRHIWSWLGLTPASKKNFTSLLAAGYSCIIVPGGVQETFHMERGSEIAFLKSRRGFVRIAMEMGLPLVPVFCFGQSDVYKWWKPGGQLYLKFSRALKFTPIYFWGLFGSPLPYKQPMHVVVGRPIELEKNPQPTMEEVTEVHSQFVDSLQDLFERYKGRAGYPDLQLKIL</sequence>
<evidence type="ECO:0000256" key="7">
    <source>
        <dbReference type="ARBA" id="ARBA00022989"/>
    </source>
</evidence>
<keyword evidence="9 11" id="KW-0472">Membrane</keyword>
<evidence type="ECO:0000256" key="4">
    <source>
        <dbReference type="ARBA" id="ARBA00022679"/>
    </source>
</evidence>
<comment type="similarity">
    <text evidence="2 11">Belongs to the diacylglycerol acyltransferase family.</text>
</comment>
<protein>
    <recommendedName>
        <fullName evidence="11">Acyltransferase</fullName>
        <ecNumber evidence="11">2.3.1.-</ecNumber>
    </recommendedName>
</protein>
<keyword evidence="6 11" id="KW-0256">Endoplasmic reticulum</keyword>
<dbReference type="GO" id="GO:0005789">
    <property type="term" value="C:endoplasmic reticulum membrane"/>
    <property type="evidence" value="ECO:0007669"/>
    <property type="project" value="UniProtKB-SubCell"/>
</dbReference>
<keyword evidence="7 11" id="KW-1133">Transmembrane helix</keyword>
<comment type="subcellular location">
    <subcellularLocation>
        <location evidence="1 11">Endoplasmic reticulum membrane</location>
        <topology evidence="1 11">Multi-pass membrane protein</topology>
    </subcellularLocation>
</comment>
<evidence type="ECO:0000256" key="11">
    <source>
        <dbReference type="RuleBase" id="RU367023"/>
    </source>
</evidence>
<evidence type="ECO:0000256" key="2">
    <source>
        <dbReference type="ARBA" id="ARBA00005420"/>
    </source>
</evidence>
<keyword evidence="8" id="KW-0443">Lipid metabolism</keyword>
<dbReference type="Proteomes" id="UP000323000">
    <property type="component" value="Chromosome 6"/>
</dbReference>
<dbReference type="CDD" id="cd07987">
    <property type="entry name" value="LPLAT_MGAT-like"/>
    <property type="match status" value="1"/>
</dbReference>
<dbReference type="SUPFAM" id="SSF69593">
    <property type="entry name" value="Glycerol-3-phosphate (1)-acyltransferase"/>
    <property type="match status" value="1"/>
</dbReference>
<dbReference type="InterPro" id="IPR007130">
    <property type="entry name" value="DAGAT"/>
</dbReference>
<organism evidence="12 13">
    <name type="scientific">Acer yangbiense</name>
    <dbReference type="NCBI Taxonomy" id="1000413"/>
    <lineage>
        <taxon>Eukaryota</taxon>
        <taxon>Viridiplantae</taxon>
        <taxon>Streptophyta</taxon>
        <taxon>Embryophyta</taxon>
        <taxon>Tracheophyta</taxon>
        <taxon>Spermatophyta</taxon>
        <taxon>Magnoliopsida</taxon>
        <taxon>eudicotyledons</taxon>
        <taxon>Gunneridae</taxon>
        <taxon>Pentapetalae</taxon>
        <taxon>rosids</taxon>
        <taxon>malvids</taxon>
        <taxon>Sapindales</taxon>
        <taxon>Sapindaceae</taxon>
        <taxon>Hippocastanoideae</taxon>
        <taxon>Acereae</taxon>
        <taxon>Acer</taxon>
    </lineage>
</organism>
<proteinExistence type="inferred from homology"/>
<evidence type="ECO:0000313" key="13">
    <source>
        <dbReference type="Proteomes" id="UP000323000"/>
    </source>
</evidence>
<comment type="caution">
    <text evidence="12">The sequence shown here is derived from an EMBL/GenBank/DDBJ whole genome shotgun (WGS) entry which is preliminary data.</text>
</comment>
<evidence type="ECO:0000256" key="8">
    <source>
        <dbReference type="ARBA" id="ARBA00023098"/>
    </source>
</evidence>
<dbReference type="EMBL" id="VAHF01000006">
    <property type="protein sequence ID" value="TXG59229.1"/>
    <property type="molecule type" value="Genomic_DNA"/>
</dbReference>
<feature type="transmembrane region" description="Helical" evidence="11">
    <location>
        <begin position="122"/>
        <end position="138"/>
    </location>
</feature>
<keyword evidence="13" id="KW-1185">Reference proteome</keyword>
<keyword evidence="3" id="KW-0444">Lipid biosynthesis</keyword>
<evidence type="ECO:0000256" key="6">
    <source>
        <dbReference type="ARBA" id="ARBA00022824"/>
    </source>
</evidence>
<evidence type="ECO:0000313" key="12">
    <source>
        <dbReference type="EMBL" id="TXG59229.1"/>
    </source>
</evidence>
<feature type="transmembrane region" description="Helical" evidence="11">
    <location>
        <begin position="88"/>
        <end position="116"/>
    </location>
</feature>
<dbReference type="OrthoDB" id="264532at2759"/>